<feature type="region of interest" description="Disordered" evidence="2">
    <location>
        <begin position="1"/>
        <end position="20"/>
    </location>
</feature>
<dbReference type="EMBL" id="JAUIZM010000001">
    <property type="protein sequence ID" value="KAK1405423.1"/>
    <property type="molecule type" value="Genomic_DNA"/>
</dbReference>
<dbReference type="Proteomes" id="UP001237642">
    <property type="component" value="Unassembled WGS sequence"/>
</dbReference>
<reference evidence="4" key="1">
    <citation type="submission" date="2023-02" db="EMBL/GenBank/DDBJ databases">
        <title>Genome of toxic invasive species Heracleum sosnowskyi carries increased number of genes despite the absence of recent whole-genome duplications.</title>
        <authorList>
            <person name="Schelkunov M."/>
            <person name="Shtratnikova V."/>
            <person name="Makarenko M."/>
            <person name="Klepikova A."/>
            <person name="Omelchenko D."/>
            <person name="Novikova G."/>
            <person name="Obukhova E."/>
            <person name="Bogdanov V."/>
            <person name="Penin A."/>
            <person name="Logacheva M."/>
        </authorList>
    </citation>
    <scope>NUCLEOTIDE SEQUENCE</scope>
    <source>
        <strain evidence="4">Hsosn_3</strain>
        <tissue evidence="4">Leaf</tissue>
    </source>
</reference>
<dbReference type="SMART" id="SM00355">
    <property type="entry name" value="ZnF_C2H2"/>
    <property type="match status" value="1"/>
</dbReference>
<dbReference type="PROSITE" id="PS00028">
    <property type="entry name" value="ZINC_FINGER_C2H2_1"/>
    <property type="match status" value="1"/>
</dbReference>
<dbReference type="SUPFAM" id="SSF57667">
    <property type="entry name" value="beta-beta-alpha zinc fingers"/>
    <property type="match status" value="1"/>
</dbReference>
<dbReference type="InterPro" id="IPR036236">
    <property type="entry name" value="Znf_C2H2_sf"/>
</dbReference>
<sequence>MSNPDFNANNKENIPENNIPARRYPCPHCSKSFSTQMAMAGHQNAHRIRRPIFTSQGVSGPSLSPALRMETPFPFSCWNSRHLQEYFARLKREEYLRRVRSPLSAPLAPPCPPPTPLAPQVQPTSTMFFGVRDFFRQPSVAPTTPLGEGASSGRVFADEEDEKEDLDLKL</sequence>
<dbReference type="PROSITE" id="PS50157">
    <property type="entry name" value="ZINC_FINGER_C2H2_2"/>
    <property type="match status" value="1"/>
</dbReference>
<accession>A0AAD8NEY6</accession>
<keyword evidence="1" id="KW-0479">Metal-binding</keyword>
<evidence type="ECO:0000313" key="4">
    <source>
        <dbReference type="EMBL" id="KAK1405423.1"/>
    </source>
</evidence>
<gene>
    <name evidence="4" type="ORF">POM88_005028</name>
</gene>
<feature type="region of interest" description="Disordered" evidence="2">
    <location>
        <begin position="139"/>
        <end position="170"/>
    </location>
</feature>
<dbReference type="GO" id="GO:0008270">
    <property type="term" value="F:zinc ion binding"/>
    <property type="evidence" value="ECO:0007669"/>
    <property type="project" value="UniProtKB-KW"/>
</dbReference>
<dbReference type="InterPro" id="IPR013087">
    <property type="entry name" value="Znf_C2H2_type"/>
</dbReference>
<dbReference type="AlphaFoldDB" id="A0AAD8NEY6"/>
<feature type="compositionally biased region" description="Low complexity" evidence="2">
    <location>
        <begin position="7"/>
        <end position="20"/>
    </location>
</feature>
<keyword evidence="5" id="KW-1185">Reference proteome</keyword>
<name>A0AAD8NEY6_9APIA</name>
<feature type="domain" description="C2H2-type" evidence="3">
    <location>
        <begin position="24"/>
        <end position="51"/>
    </location>
</feature>
<evidence type="ECO:0000256" key="1">
    <source>
        <dbReference type="PROSITE-ProRule" id="PRU00042"/>
    </source>
</evidence>
<evidence type="ECO:0000313" key="5">
    <source>
        <dbReference type="Proteomes" id="UP001237642"/>
    </source>
</evidence>
<comment type="caution">
    <text evidence="4">The sequence shown here is derived from an EMBL/GenBank/DDBJ whole genome shotgun (WGS) entry which is preliminary data.</text>
</comment>
<feature type="compositionally biased region" description="Acidic residues" evidence="2">
    <location>
        <begin position="158"/>
        <end position="170"/>
    </location>
</feature>
<keyword evidence="1" id="KW-0862">Zinc</keyword>
<proteinExistence type="predicted"/>
<dbReference type="Gene3D" id="3.30.160.60">
    <property type="entry name" value="Classic Zinc Finger"/>
    <property type="match status" value="1"/>
</dbReference>
<keyword evidence="1" id="KW-0863">Zinc-finger</keyword>
<protein>
    <recommendedName>
        <fullName evidence="3">C2H2-type domain-containing protein</fullName>
    </recommendedName>
</protein>
<organism evidence="4 5">
    <name type="scientific">Heracleum sosnowskyi</name>
    <dbReference type="NCBI Taxonomy" id="360622"/>
    <lineage>
        <taxon>Eukaryota</taxon>
        <taxon>Viridiplantae</taxon>
        <taxon>Streptophyta</taxon>
        <taxon>Embryophyta</taxon>
        <taxon>Tracheophyta</taxon>
        <taxon>Spermatophyta</taxon>
        <taxon>Magnoliopsida</taxon>
        <taxon>eudicotyledons</taxon>
        <taxon>Gunneridae</taxon>
        <taxon>Pentapetalae</taxon>
        <taxon>asterids</taxon>
        <taxon>campanulids</taxon>
        <taxon>Apiales</taxon>
        <taxon>Apiaceae</taxon>
        <taxon>Apioideae</taxon>
        <taxon>apioid superclade</taxon>
        <taxon>Tordylieae</taxon>
        <taxon>Tordyliinae</taxon>
        <taxon>Heracleum</taxon>
    </lineage>
</organism>
<reference evidence="4" key="2">
    <citation type="submission" date="2023-05" db="EMBL/GenBank/DDBJ databases">
        <authorList>
            <person name="Schelkunov M.I."/>
        </authorList>
    </citation>
    <scope>NUCLEOTIDE SEQUENCE</scope>
    <source>
        <strain evidence="4">Hsosn_3</strain>
        <tissue evidence="4">Leaf</tissue>
    </source>
</reference>
<evidence type="ECO:0000259" key="3">
    <source>
        <dbReference type="PROSITE" id="PS50157"/>
    </source>
</evidence>
<evidence type="ECO:0000256" key="2">
    <source>
        <dbReference type="SAM" id="MobiDB-lite"/>
    </source>
</evidence>